<feature type="region of interest" description="Disordered" evidence="1">
    <location>
        <begin position="211"/>
        <end position="230"/>
    </location>
</feature>
<proteinExistence type="predicted"/>
<keyword evidence="3" id="KW-1185">Reference proteome</keyword>
<feature type="compositionally biased region" description="Low complexity" evidence="1">
    <location>
        <begin position="211"/>
        <end position="222"/>
    </location>
</feature>
<dbReference type="OrthoDB" id="2797354at2759"/>
<dbReference type="AlphaFoldDB" id="A0A9P3LP93"/>
<evidence type="ECO:0000313" key="2">
    <source>
        <dbReference type="EMBL" id="GJF00885.1"/>
    </source>
</evidence>
<organism evidence="2 3">
    <name type="scientific">Phanerochaete sordida</name>
    <dbReference type="NCBI Taxonomy" id="48140"/>
    <lineage>
        <taxon>Eukaryota</taxon>
        <taxon>Fungi</taxon>
        <taxon>Dikarya</taxon>
        <taxon>Basidiomycota</taxon>
        <taxon>Agaricomycotina</taxon>
        <taxon>Agaricomycetes</taxon>
        <taxon>Polyporales</taxon>
        <taxon>Phanerochaetaceae</taxon>
        <taxon>Phanerochaete</taxon>
    </lineage>
</organism>
<name>A0A9P3LP93_9APHY</name>
<dbReference type="Proteomes" id="UP000703269">
    <property type="component" value="Unassembled WGS sequence"/>
</dbReference>
<comment type="caution">
    <text evidence="2">The sequence shown here is derived from an EMBL/GenBank/DDBJ whole genome shotgun (WGS) entry which is preliminary data.</text>
</comment>
<evidence type="ECO:0000313" key="3">
    <source>
        <dbReference type="Proteomes" id="UP000703269"/>
    </source>
</evidence>
<reference evidence="2 3" key="1">
    <citation type="submission" date="2021-08" db="EMBL/GenBank/DDBJ databases">
        <title>Draft Genome Sequence of Phanerochaete sordida strain YK-624.</title>
        <authorList>
            <person name="Mori T."/>
            <person name="Dohra H."/>
            <person name="Suzuki T."/>
            <person name="Kawagishi H."/>
            <person name="Hirai H."/>
        </authorList>
    </citation>
    <scope>NUCLEOTIDE SEQUENCE [LARGE SCALE GENOMIC DNA]</scope>
    <source>
        <strain evidence="2 3">YK-624</strain>
    </source>
</reference>
<accession>A0A9P3LP93</accession>
<gene>
    <name evidence="2" type="ORF">PsYK624_171880</name>
</gene>
<evidence type="ECO:0000256" key="1">
    <source>
        <dbReference type="SAM" id="MobiDB-lite"/>
    </source>
</evidence>
<protein>
    <submittedName>
        <fullName evidence="2">Uncharacterized protein</fullName>
    </submittedName>
</protein>
<dbReference type="EMBL" id="BPQB01000227">
    <property type="protein sequence ID" value="GJF00885.1"/>
    <property type="molecule type" value="Genomic_DNA"/>
</dbReference>
<sequence>MPAIMPAIMPATTLDLSPIDLTRLRPTSDPCGHLPYLRRLRRAAEDGMILTLVDGRFNVWKWPVDDEGRRVPPCDLWAYRQTHVLQFPSCMCVMDAGQPDYVETAIFCCRSGVLAGQYVAACVRRHCKYFVLIEHLYASPGLHIGRYPARIIPLNEAPPMIDWIPARIRSIAVRRAVFGPANGVFAPILRAARKSGRENRPVRRQIAALTPAPAGRAASADAGSEDDDDNESEFSQLLRLDSFTAPGLSLAQFVALFCVCNCGQVMTRRTFRIAHECSEKLIIDLTLPLAVCVLARGSML</sequence>